<dbReference type="FunFam" id="3.30.70.270:FF:000001">
    <property type="entry name" value="Diguanylate cyclase domain protein"/>
    <property type="match status" value="1"/>
</dbReference>
<dbReference type="Proteomes" id="UP000533269">
    <property type="component" value="Unassembled WGS sequence"/>
</dbReference>
<accession>A0A7W4TP74</accession>
<dbReference type="InterPro" id="IPR052163">
    <property type="entry name" value="DGC-Regulatory_Protein"/>
</dbReference>
<dbReference type="InterPro" id="IPR003018">
    <property type="entry name" value="GAF"/>
</dbReference>
<dbReference type="PROSITE" id="PS50887">
    <property type="entry name" value="GGDEF"/>
    <property type="match status" value="1"/>
</dbReference>
<gene>
    <name evidence="2" type="ORF">FHR75_002731</name>
</gene>
<dbReference type="SUPFAM" id="SSF55073">
    <property type="entry name" value="Nucleotide cyclase"/>
    <property type="match status" value="1"/>
</dbReference>
<feature type="domain" description="GGDEF" evidence="1">
    <location>
        <begin position="329"/>
        <end position="458"/>
    </location>
</feature>
<dbReference type="SUPFAM" id="SSF55781">
    <property type="entry name" value="GAF domain-like"/>
    <property type="match status" value="1"/>
</dbReference>
<dbReference type="Pfam" id="PF00990">
    <property type="entry name" value="GGDEF"/>
    <property type="match status" value="1"/>
</dbReference>
<dbReference type="AlphaFoldDB" id="A0A7W4TP74"/>
<organism evidence="2 3">
    <name type="scientific">Kineococcus radiotolerans</name>
    <dbReference type="NCBI Taxonomy" id="131568"/>
    <lineage>
        <taxon>Bacteria</taxon>
        <taxon>Bacillati</taxon>
        <taxon>Actinomycetota</taxon>
        <taxon>Actinomycetes</taxon>
        <taxon>Kineosporiales</taxon>
        <taxon>Kineosporiaceae</taxon>
        <taxon>Kineococcus</taxon>
    </lineage>
</organism>
<dbReference type="Pfam" id="PF13185">
    <property type="entry name" value="GAF_2"/>
    <property type="match status" value="1"/>
</dbReference>
<dbReference type="CDD" id="cd01949">
    <property type="entry name" value="GGDEF"/>
    <property type="match status" value="1"/>
</dbReference>
<dbReference type="EMBL" id="JACHVY010000002">
    <property type="protein sequence ID" value="MBB2901916.1"/>
    <property type="molecule type" value="Genomic_DNA"/>
</dbReference>
<dbReference type="InterPro" id="IPR029016">
    <property type="entry name" value="GAF-like_dom_sf"/>
</dbReference>
<dbReference type="Gene3D" id="3.30.450.40">
    <property type="match status" value="1"/>
</dbReference>
<protein>
    <submittedName>
        <fullName evidence="2">Diguanylate cyclase (GGDEF)-like protein</fullName>
    </submittedName>
</protein>
<dbReference type="RefSeq" id="WP_183391844.1">
    <property type="nucleotide sequence ID" value="NZ_JACHVY010000002.1"/>
</dbReference>
<dbReference type="SMART" id="SM00065">
    <property type="entry name" value="GAF"/>
    <property type="match status" value="1"/>
</dbReference>
<evidence type="ECO:0000259" key="1">
    <source>
        <dbReference type="PROSITE" id="PS50887"/>
    </source>
</evidence>
<dbReference type="NCBIfam" id="TIGR00254">
    <property type="entry name" value="GGDEF"/>
    <property type="match status" value="1"/>
</dbReference>
<proteinExistence type="predicted"/>
<dbReference type="PANTHER" id="PTHR46663">
    <property type="entry name" value="DIGUANYLATE CYCLASE DGCT-RELATED"/>
    <property type="match status" value="1"/>
</dbReference>
<reference evidence="2 3" key="2">
    <citation type="submission" date="2020-08" db="EMBL/GenBank/DDBJ databases">
        <authorList>
            <person name="Partida-Martinez L."/>
            <person name="Huntemann M."/>
            <person name="Clum A."/>
            <person name="Wang J."/>
            <person name="Palaniappan K."/>
            <person name="Ritter S."/>
            <person name="Chen I.-M."/>
            <person name="Stamatis D."/>
            <person name="Reddy T."/>
            <person name="O'Malley R."/>
            <person name="Daum C."/>
            <person name="Shapiro N."/>
            <person name="Ivanova N."/>
            <person name="Kyrpides N."/>
            <person name="Woyke T."/>
        </authorList>
    </citation>
    <scope>NUCLEOTIDE SEQUENCE [LARGE SCALE GENOMIC DNA]</scope>
    <source>
        <strain evidence="2 3">AS2.23</strain>
    </source>
</reference>
<comment type="caution">
    <text evidence="2">The sequence shown here is derived from an EMBL/GenBank/DDBJ whole genome shotgun (WGS) entry which is preliminary data.</text>
</comment>
<sequence length="458" mass="48075">MTPQPSTSRTPAADPAVALLAELHDLVTDRPADLEALLGVVVDRLARPCGVLAARVEVDGAQAAGGRALVLPLRLFGEDLGRLVLTGAPGLRLPPDLARGLAHHVALVVEAGAVRRARALDTAAAGAVRRLFEEGTRATTVREAGEVLARVTAQVLGTERVAVHLIDPGGRVHDLLDLGVPAEVAEALRVQVLGRLAGDSPVWRRALREGGPVLADDTADAPGRPGGFIATMRLRSYVAMPLLSASGAVGMVVCGDVGATRTWSDRDRRVAQQLALEGALVVDSARLRQSERAHLEELRFHADHDVLTGLPNRRRLLDAIAAATAPGAEGGALLLLDLDGFKRVNDALGHSAGDELLREVARRLRREVRAEDVAARLGGDEFAVLLRGTTRAEAEDLAARLAAALREPVAVEGTSVRVGASVGVAALADHAQDVTGLLRAADTAMYAAKRAAGRRSRR</sequence>
<evidence type="ECO:0000313" key="2">
    <source>
        <dbReference type="EMBL" id="MBB2901916.1"/>
    </source>
</evidence>
<dbReference type="InterPro" id="IPR000160">
    <property type="entry name" value="GGDEF_dom"/>
</dbReference>
<dbReference type="InterPro" id="IPR043128">
    <property type="entry name" value="Rev_trsase/Diguanyl_cyclase"/>
</dbReference>
<evidence type="ECO:0000313" key="3">
    <source>
        <dbReference type="Proteomes" id="UP000533269"/>
    </source>
</evidence>
<dbReference type="PANTHER" id="PTHR46663:SF2">
    <property type="entry name" value="GGDEF DOMAIN-CONTAINING PROTEIN"/>
    <property type="match status" value="1"/>
</dbReference>
<dbReference type="InterPro" id="IPR029787">
    <property type="entry name" value="Nucleotide_cyclase"/>
</dbReference>
<reference evidence="2 3" key="1">
    <citation type="submission" date="2020-08" db="EMBL/GenBank/DDBJ databases">
        <title>The Agave Microbiome: Exploring the role of microbial communities in plant adaptations to desert environments.</title>
        <authorList>
            <person name="Partida-Martinez L.P."/>
        </authorList>
    </citation>
    <scope>NUCLEOTIDE SEQUENCE [LARGE SCALE GENOMIC DNA]</scope>
    <source>
        <strain evidence="2 3">AS2.23</strain>
    </source>
</reference>
<dbReference type="Gene3D" id="3.30.70.270">
    <property type="match status" value="1"/>
</dbReference>
<dbReference type="SMART" id="SM00267">
    <property type="entry name" value="GGDEF"/>
    <property type="match status" value="1"/>
</dbReference>
<name>A0A7W4TP74_KINRA</name>